<feature type="region of interest" description="Disordered" evidence="1">
    <location>
        <begin position="113"/>
        <end position="146"/>
    </location>
</feature>
<keyword evidence="2" id="KW-0472">Membrane</keyword>
<evidence type="ECO:0000256" key="2">
    <source>
        <dbReference type="SAM" id="Phobius"/>
    </source>
</evidence>
<protein>
    <submittedName>
        <fullName evidence="3">Uncharacterized protein</fullName>
    </submittedName>
</protein>
<organism evidence="3 4">
    <name type="scientific">Mesorhizobium marinum</name>
    <dbReference type="NCBI Taxonomy" id="3228790"/>
    <lineage>
        <taxon>Bacteria</taxon>
        <taxon>Pseudomonadati</taxon>
        <taxon>Pseudomonadota</taxon>
        <taxon>Alphaproteobacteria</taxon>
        <taxon>Hyphomicrobiales</taxon>
        <taxon>Phyllobacteriaceae</taxon>
        <taxon>Mesorhizobium</taxon>
    </lineage>
</organism>
<keyword evidence="2" id="KW-1133">Transmembrane helix</keyword>
<evidence type="ECO:0000313" key="3">
    <source>
        <dbReference type="EMBL" id="MEW9808740.1"/>
    </source>
</evidence>
<feature type="compositionally biased region" description="Basic and acidic residues" evidence="1">
    <location>
        <begin position="136"/>
        <end position="146"/>
    </location>
</feature>
<sequence>MTDVVMHAAAPGHLPGFITAPGETDPLMVGSVIFLILLVMGLGSLYFWLHSIPERMAHGTGRIQFQLVGVLALLALFTHNNLFWVLALFLSLVPIPDFWTPVASMAESLARMAGRRAPSPEAPEQPVLPLEPPAASDERTDDEARP</sequence>
<comment type="caution">
    <text evidence="3">The sequence shown here is derived from an EMBL/GenBank/DDBJ whole genome shotgun (WGS) entry which is preliminary data.</text>
</comment>
<name>A0ABV3R5X8_9HYPH</name>
<evidence type="ECO:0000256" key="1">
    <source>
        <dbReference type="SAM" id="MobiDB-lite"/>
    </source>
</evidence>
<gene>
    <name evidence="3" type="ORF">ABUE31_22355</name>
</gene>
<dbReference type="EMBL" id="JBFOCI010000011">
    <property type="protein sequence ID" value="MEW9808740.1"/>
    <property type="molecule type" value="Genomic_DNA"/>
</dbReference>
<dbReference type="RefSeq" id="WP_367725984.1">
    <property type="nucleotide sequence ID" value="NZ_JBFOCI010000011.1"/>
</dbReference>
<accession>A0ABV3R5X8</accession>
<proteinExistence type="predicted"/>
<keyword evidence="4" id="KW-1185">Reference proteome</keyword>
<dbReference type="Proteomes" id="UP001556196">
    <property type="component" value="Unassembled WGS sequence"/>
</dbReference>
<feature type="transmembrane region" description="Helical" evidence="2">
    <location>
        <begin position="27"/>
        <end position="49"/>
    </location>
</feature>
<evidence type="ECO:0000313" key="4">
    <source>
        <dbReference type="Proteomes" id="UP001556196"/>
    </source>
</evidence>
<reference evidence="3 4" key="1">
    <citation type="submission" date="2024-06" db="EMBL/GenBank/DDBJ databases">
        <authorList>
            <person name="Tuo L."/>
        </authorList>
    </citation>
    <scope>NUCLEOTIDE SEQUENCE [LARGE SCALE GENOMIC DNA]</scope>
    <source>
        <strain evidence="3 4">ZMM04-5</strain>
    </source>
</reference>
<keyword evidence="2" id="KW-0812">Transmembrane</keyword>